<dbReference type="PANTHER" id="PTHR30086">
    <property type="entry name" value="ARGININE EXPORTER PROTEIN ARGO"/>
    <property type="match status" value="1"/>
</dbReference>
<accession>A0A917S3C2</accession>
<reference evidence="7" key="1">
    <citation type="journal article" date="2014" name="Int. J. Syst. Evol. Microbiol.">
        <title>Complete genome sequence of Corynebacterium casei LMG S-19264T (=DSM 44701T), isolated from a smear-ripened cheese.</title>
        <authorList>
            <consortium name="US DOE Joint Genome Institute (JGI-PGF)"/>
            <person name="Walter F."/>
            <person name="Albersmeier A."/>
            <person name="Kalinowski J."/>
            <person name="Ruckert C."/>
        </authorList>
    </citation>
    <scope>NUCLEOTIDE SEQUENCE</scope>
    <source>
        <strain evidence="7">JCM 15325</strain>
    </source>
</reference>
<dbReference type="AlphaFoldDB" id="A0A917S3C2"/>
<evidence type="ECO:0000256" key="2">
    <source>
        <dbReference type="ARBA" id="ARBA00022475"/>
    </source>
</evidence>
<evidence type="ECO:0000256" key="1">
    <source>
        <dbReference type="ARBA" id="ARBA00004651"/>
    </source>
</evidence>
<evidence type="ECO:0000256" key="3">
    <source>
        <dbReference type="ARBA" id="ARBA00022692"/>
    </source>
</evidence>
<evidence type="ECO:0000313" key="7">
    <source>
        <dbReference type="EMBL" id="GGL54981.1"/>
    </source>
</evidence>
<dbReference type="Proteomes" id="UP000654670">
    <property type="component" value="Unassembled WGS sequence"/>
</dbReference>
<name>A0A917S3C2_9BACL</name>
<dbReference type="RefSeq" id="WP_188802857.1">
    <property type="nucleotide sequence ID" value="NZ_BMOK01000007.1"/>
</dbReference>
<dbReference type="Pfam" id="PF01810">
    <property type="entry name" value="LysE"/>
    <property type="match status" value="1"/>
</dbReference>
<reference evidence="7" key="2">
    <citation type="submission" date="2020-09" db="EMBL/GenBank/DDBJ databases">
        <authorList>
            <person name="Sun Q."/>
            <person name="Ohkuma M."/>
        </authorList>
    </citation>
    <scope>NUCLEOTIDE SEQUENCE</scope>
    <source>
        <strain evidence="7">JCM 15325</strain>
    </source>
</reference>
<evidence type="ECO:0000313" key="8">
    <source>
        <dbReference type="Proteomes" id="UP000654670"/>
    </source>
</evidence>
<dbReference type="GO" id="GO:0005886">
    <property type="term" value="C:plasma membrane"/>
    <property type="evidence" value="ECO:0007669"/>
    <property type="project" value="UniProtKB-SubCell"/>
</dbReference>
<evidence type="ECO:0000256" key="6">
    <source>
        <dbReference type="SAM" id="Phobius"/>
    </source>
</evidence>
<evidence type="ECO:0000256" key="4">
    <source>
        <dbReference type="ARBA" id="ARBA00022989"/>
    </source>
</evidence>
<dbReference type="PANTHER" id="PTHR30086:SF20">
    <property type="entry name" value="ARGININE EXPORTER PROTEIN ARGO-RELATED"/>
    <property type="match status" value="1"/>
</dbReference>
<organism evidence="7 8">
    <name type="scientific">Sporolactobacillus putidus</name>
    <dbReference type="NCBI Taxonomy" id="492735"/>
    <lineage>
        <taxon>Bacteria</taxon>
        <taxon>Bacillati</taxon>
        <taxon>Bacillota</taxon>
        <taxon>Bacilli</taxon>
        <taxon>Bacillales</taxon>
        <taxon>Sporolactobacillaceae</taxon>
        <taxon>Sporolactobacillus</taxon>
    </lineage>
</organism>
<dbReference type="InterPro" id="IPR001123">
    <property type="entry name" value="LeuE-type"/>
</dbReference>
<feature type="transmembrane region" description="Helical" evidence="6">
    <location>
        <begin position="185"/>
        <end position="205"/>
    </location>
</feature>
<feature type="transmembrane region" description="Helical" evidence="6">
    <location>
        <begin position="39"/>
        <end position="68"/>
    </location>
</feature>
<comment type="subcellular location">
    <subcellularLocation>
        <location evidence="1">Cell membrane</location>
        <topology evidence="1">Multi-pass membrane protein</topology>
    </subcellularLocation>
</comment>
<gene>
    <name evidence="7" type="ORF">GCM10007968_18820</name>
</gene>
<feature type="transmembrane region" description="Helical" evidence="6">
    <location>
        <begin position="6"/>
        <end position="27"/>
    </location>
</feature>
<dbReference type="GO" id="GO:0015171">
    <property type="term" value="F:amino acid transmembrane transporter activity"/>
    <property type="evidence" value="ECO:0007669"/>
    <property type="project" value="TreeGrafter"/>
</dbReference>
<feature type="transmembrane region" description="Helical" evidence="6">
    <location>
        <begin position="145"/>
        <end position="164"/>
    </location>
</feature>
<protein>
    <recommendedName>
        <fullName evidence="9">Lysine transporter LysE</fullName>
    </recommendedName>
</protein>
<keyword evidence="2" id="KW-1003">Cell membrane</keyword>
<dbReference type="EMBL" id="BMOK01000007">
    <property type="protein sequence ID" value="GGL54981.1"/>
    <property type="molecule type" value="Genomic_DNA"/>
</dbReference>
<evidence type="ECO:0008006" key="9">
    <source>
        <dbReference type="Google" id="ProtNLM"/>
    </source>
</evidence>
<keyword evidence="4 6" id="KW-1133">Transmembrane helix</keyword>
<keyword evidence="5 6" id="KW-0472">Membrane</keyword>
<keyword evidence="8" id="KW-1185">Reference proteome</keyword>
<feature type="transmembrane region" description="Helical" evidence="6">
    <location>
        <begin position="74"/>
        <end position="91"/>
    </location>
</feature>
<feature type="transmembrane region" description="Helical" evidence="6">
    <location>
        <begin position="112"/>
        <end position="133"/>
    </location>
</feature>
<evidence type="ECO:0000256" key="5">
    <source>
        <dbReference type="ARBA" id="ARBA00023136"/>
    </source>
</evidence>
<keyword evidence="3 6" id="KW-0812">Transmembrane</keyword>
<comment type="caution">
    <text evidence="7">The sequence shown here is derived from an EMBL/GenBank/DDBJ whole genome shotgun (WGS) entry which is preliminary data.</text>
</comment>
<sequence length="206" mass="22381">MLLAVIHGFILSFGLILPLGAQNIFIFNQGARSRHLTGALPSILTASLSDTLLIFLAVAGVSLVILSFPWLQNIFLAAGLIFLVRIGFSIWKDSSEKRENHSPRLTVKNQMIYALSVSILNPHAVLDTIGVIGTNALHYSGSIKWAFAAACASVSWLWFFGLALTGHLTGKMDQGGRVLVIINRLSALMIWLIALYIAAILVQTLL</sequence>
<proteinExistence type="predicted"/>